<reference evidence="4 5" key="1">
    <citation type="submission" date="2021-06" db="EMBL/GenBank/DDBJ databases">
        <title>Actinoplanes lichenicola sp. nov., and Actinoplanes ovalisporus sp. nov., isolated from lichen in Thailand.</title>
        <authorList>
            <person name="Saeng-In P."/>
            <person name="Kanchanasin P."/>
            <person name="Yuki M."/>
            <person name="Kudo T."/>
            <person name="Ohkuma M."/>
            <person name="Phongsopitanun W."/>
            <person name="Tanasupawat S."/>
        </authorList>
    </citation>
    <scope>NUCLEOTIDE SEQUENCE [LARGE SCALE GENOMIC DNA]</scope>
    <source>
        <strain evidence="4 5">NBRC 110975</strain>
    </source>
</reference>
<dbReference type="EMBL" id="JAHKKG010000003">
    <property type="protein sequence ID" value="MBU2663665.1"/>
    <property type="molecule type" value="Genomic_DNA"/>
</dbReference>
<evidence type="ECO:0000256" key="1">
    <source>
        <dbReference type="ARBA" id="ARBA00023125"/>
    </source>
</evidence>
<organism evidence="4 5">
    <name type="scientific">Paractinoplanes bogorensis</name>
    <dbReference type="NCBI Taxonomy" id="1610840"/>
    <lineage>
        <taxon>Bacteria</taxon>
        <taxon>Bacillati</taxon>
        <taxon>Actinomycetota</taxon>
        <taxon>Actinomycetes</taxon>
        <taxon>Micromonosporales</taxon>
        <taxon>Micromonosporaceae</taxon>
        <taxon>Paractinoplanes</taxon>
    </lineage>
</organism>
<dbReference type="SUPFAM" id="SSF48498">
    <property type="entry name" value="Tetracyclin repressor-like, C-terminal domain"/>
    <property type="match status" value="1"/>
</dbReference>
<dbReference type="Pfam" id="PF17932">
    <property type="entry name" value="TetR_C_24"/>
    <property type="match status" value="1"/>
</dbReference>
<dbReference type="Pfam" id="PF00440">
    <property type="entry name" value="TetR_N"/>
    <property type="match status" value="1"/>
</dbReference>
<keyword evidence="5" id="KW-1185">Reference proteome</keyword>
<evidence type="ECO:0000259" key="3">
    <source>
        <dbReference type="PROSITE" id="PS50977"/>
    </source>
</evidence>
<dbReference type="SUPFAM" id="SSF46689">
    <property type="entry name" value="Homeodomain-like"/>
    <property type="match status" value="1"/>
</dbReference>
<feature type="domain" description="HTH tetR-type" evidence="3">
    <location>
        <begin position="4"/>
        <end position="64"/>
    </location>
</feature>
<dbReference type="InterPro" id="IPR036271">
    <property type="entry name" value="Tet_transcr_reg_TetR-rel_C_sf"/>
</dbReference>
<dbReference type="PANTHER" id="PTHR30055">
    <property type="entry name" value="HTH-TYPE TRANSCRIPTIONAL REGULATOR RUTR"/>
    <property type="match status" value="1"/>
</dbReference>
<proteinExistence type="predicted"/>
<dbReference type="InterPro" id="IPR009057">
    <property type="entry name" value="Homeodomain-like_sf"/>
</dbReference>
<evidence type="ECO:0000313" key="4">
    <source>
        <dbReference type="EMBL" id="MBU2663665.1"/>
    </source>
</evidence>
<feature type="DNA-binding region" description="H-T-H motif" evidence="2">
    <location>
        <begin position="27"/>
        <end position="46"/>
    </location>
</feature>
<dbReference type="Gene3D" id="1.10.357.10">
    <property type="entry name" value="Tetracycline Repressor, domain 2"/>
    <property type="match status" value="1"/>
</dbReference>
<evidence type="ECO:0000313" key="5">
    <source>
        <dbReference type="Proteomes" id="UP001519654"/>
    </source>
</evidence>
<dbReference type="InterPro" id="IPR041490">
    <property type="entry name" value="KstR2_TetR_C"/>
</dbReference>
<protein>
    <submittedName>
        <fullName evidence="4">TetR/AcrR family transcriptional regulator</fullName>
    </submittedName>
</protein>
<dbReference type="Proteomes" id="UP001519654">
    <property type="component" value="Unassembled WGS sequence"/>
</dbReference>
<sequence>MSQEPAGQRVRAAALELFAERGFHGVGIRDLAQRAGLSTSTLYHYMGTKEDLLAEIMRESMGLLIRAGARAGADGTPAERISRLVQIHVLAHAIRPLHTRVADDELRALSPPLRAEITGLRDEYEQFWQSAIDDGVASGEFRVSSPAVARLALLEMCSGVARWYRPDGALTLQELSLRYAEMAVGLLGLRTTPPAVAADVHRLSAELWPSQVEAREQQGGER</sequence>
<dbReference type="RefSeq" id="WP_215785648.1">
    <property type="nucleotide sequence ID" value="NZ_JAHKKG010000003.1"/>
</dbReference>
<comment type="caution">
    <text evidence="4">The sequence shown here is derived from an EMBL/GenBank/DDBJ whole genome shotgun (WGS) entry which is preliminary data.</text>
</comment>
<gene>
    <name evidence="4" type="ORF">KOI35_09115</name>
</gene>
<evidence type="ECO:0000256" key="2">
    <source>
        <dbReference type="PROSITE-ProRule" id="PRU00335"/>
    </source>
</evidence>
<dbReference type="InterPro" id="IPR001647">
    <property type="entry name" value="HTH_TetR"/>
</dbReference>
<dbReference type="PRINTS" id="PR00455">
    <property type="entry name" value="HTHTETR"/>
</dbReference>
<keyword evidence="1 2" id="KW-0238">DNA-binding</keyword>
<accession>A0ABS5YJN0</accession>
<dbReference type="PANTHER" id="PTHR30055:SF200">
    <property type="entry name" value="HTH-TYPE TRANSCRIPTIONAL REPRESSOR BDCR"/>
    <property type="match status" value="1"/>
</dbReference>
<dbReference type="InterPro" id="IPR050109">
    <property type="entry name" value="HTH-type_TetR-like_transc_reg"/>
</dbReference>
<dbReference type="PROSITE" id="PS50977">
    <property type="entry name" value="HTH_TETR_2"/>
    <property type="match status" value="1"/>
</dbReference>
<name>A0ABS5YJN0_9ACTN</name>